<dbReference type="Proteomes" id="UP001153269">
    <property type="component" value="Unassembled WGS sequence"/>
</dbReference>
<feature type="transmembrane region" description="Helical" evidence="1">
    <location>
        <begin position="179"/>
        <end position="197"/>
    </location>
</feature>
<proteinExistence type="predicted"/>
<gene>
    <name evidence="2" type="ORF">PLEPLA_LOCUS19347</name>
</gene>
<keyword evidence="1" id="KW-0472">Membrane</keyword>
<comment type="caution">
    <text evidence="2">The sequence shown here is derived from an EMBL/GenBank/DDBJ whole genome shotgun (WGS) entry which is preliminary data.</text>
</comment>
<reference evidence="2" key="1">
    <citation type="submission" date="2020-03" db="EMBL/GenBank/DDBJ databases">
        <authorList>
            <person name="Weist P."/>
        </authorList>
    </citation>
    <scope>NUCLEOTIDE SEQUENCE</scope>
</reference>
<dbReference type="EMBL" id="CADEAL010001331">
    <property type="protein sequence ID" value="CAB1431302.1"/>
    <property type="molecule type" value="Genomic_DNA"/>
</dbReference>
<dbReference type="AlphaFoldDB" id="A0A9N7UIW9"/>
<protein>
    <submittedName>
        <fullName evidence="2">Uncharacterized protein</fullName>
    </submittedName>
</protein>
<keyword evidence="1" id="KW-0812">Transmembrane</keyword>
<feature type="transmembrane region" description="Helical" evidence="1">
    <location>
        <begin position="154"/>
        <end position="173"/>
    </location>
</feature>
<evidence type="ECO:0000313" key="3">
    <source>
        <dbReference type="Proteomes" id="UP001153269"/>
    </source>
</evidence>
<organism evidence="2 3">
    <name type="scientific">Pleuronectes platessa</name>
    <name type="common">European plaice</name>
    <dbReference type="NCBI Taxonomy" id="8262"/>
    <lineage>
        <taxon>Eukaryota</taxon>
        <taxon>Metazoa</taxon>
        <taxon>Chordata</taxon>
        <taxon>Craniata</taxon>
        <taxon>Vertebrata</taxon>
        <taxon>Euteleostomi</taxon>
        <taxon>Actinopterygii</taxon>
        <taxon>Neopterygii</taxon>
        <taxon>Teleostei</taxon>
        <taxon>Neoteleostei</taxon>
        <taxon>Acanthomorphata</taxon>
        <taxon>Carangaria</taxon>
        <taxon>Pleuronectiformes</taxon>
        <taxon>Pleuronectoidei</taxon>
        <taxon>Pleuronectidae</taxon>
        <taxon>Pleuronectes</taxon>
    </lineage>
</organism>
<keyword evidence="1" id="KW-1133">Transmembrane helix</keyword>
<evidence type="ECO:0000313" key="2">
    <source>
        <dbReference type="EMBL" id="CAB1431302.1"/>
    </source>
</evidence>
<sequence length="205" mass="22454">MKMMMMSGVWTCEGSDQLPVSTVLVSLAAGSSSLHHALGPGLSVTGWAVEDMGTKQGTRCLQPEAPSHLRLCCSSTQQLELELTLSQWNRLILTSIRTLDWSSVTVMAAESVFCSAAFTDRRRYWTASCPLQPHYTSQNSAVQLPAGQRGDKHLYICLPAAMVTVSLILVTTVTCFTPLIFTLSFSVSHFLSVIVISHPHVFHRV</sequence>
<accession>A0A9N7UIW9</accession>
<evidence type="ECO:0000256" key="1">
    <source>
        <dbReference type="SAM" id="Phobius"/>
    </source>
</evidence>
<name>A0A9N7UIW9_PLEPL</name>
<keyword evidence="3" id="KW-1185">Reference proteome</keyword>